<evidence type="ECO:0000256" key="1">
    <source>
        <dbReference type="ARBA" id="ARBA00022801"/>
    </source>
</evidence>
<dbReference type="PANTHER" id="PTHR48081:SF13">
    <property type="entry name" value="ALPHA_BETA HYDROLASE"/>
    <property type="match status" value="1"/>
</dbReference>
<proteinExistence type="predicted"/>
<dbReference type="SUPFAM" id="SSF53474">
    <property type="entry name" value="alpha/beta-Hydrolases"/>
    <property type="match status" value="1"/>
</dbReference>
<evidence type="ECO:0000259" key="2">
    <source>
        <dbReference type="Pfam" id="PF20434"/>
    </source>
</evidence>
<organism evidence="3 4">
    <name type="scientific">Paenibacillus bovis</name>
    <dbReference type="NCBI Taxonomy" id="1616788"/>
    <lineage>
        <taxon>Bacteria</taxon>
        <taxon>Bacillati</taxon>
        <taxon>Bacillota</taxon>
        <taxon>Bacilli</taxon>
        <taxon>Bacillales</taxon>
        <taxon>Paenibacillaceae</taxon>
        <taxon>Paenibacillus</taxon>
    </lineage>
</organism>
<dbReference type="AlphaFoldDB" id="A0A172ZF51"/>
<dbReference type="Proteomes" id="UP000078148">
    <property type="component" value="Chromosome"/>
</dbReference>
<dbReference type="STRING" id="1616788.AR543_09665"/>
<keyword evidence="4" id="KW-1185">Reference proteome</keyword>
<sequence length="284" mass="31106">MSEIKHLPYQSEDNYFVQLIPDVQFTRFPNGSSLKMNILRPVSHIPLPLIVWIVGGSWVDVDNYKHVPVLSELAAQGYVIACIEYRTVNKAPFPAQLEDVKTAIRFLRTHAGEYGIDAEHVGVWGHSAGGHLAALAGVTGSQPEWDARGDWQGVSSQVTAVVDFCGPIDVQADFQTEYELPVISLLMGGPIRHMADNAAQSNPVSHIQAGEAAGIPPFLIMHGDQDEMVPLRQSRFLYDALLEAGAEADMYILEGAKHSSTGLMTRQDVMEAVSRFFAVHLKGS</sequence>
<protein>
    <recommendedName>
        <fullName evidence="2">BD-FAE-like domain-containing protein</fullName>
    </recommendedName>
</protein>
<accession>A0A172ZF51</accession>
<dbReference type="EMBL" id="CP013023">
    <property type="protein sequence ID" value="ANF96238.1"/>
    <property type="molecule type" value="Genomic_DNA"/>
</dbReference>
<dbReference type="PANTHER" id="PTHR48081">
    <property type="entry name" value="AB HYDROLASE SUPERFAMILY PROTEIN C4A8.06C"/>
    <property type="match status" value="1"/>
</dbReference>
<dbReference type="InterPro" id="IPR029058">
    <property type="entry name" value="AB_hydrolase_fold"/>
</dbReference>
<gene>
    <name evidence="3" type="ORF">AR543_09665</name>
</gene>
<keyword evidence="1" id="KW-0378">Hydrolase</keyword>
<name>A0A172ZF51_9BACL</name>
<reference evidence="4" key="1">
    <citation type="submission" date="2015-10" db="EMBL/GenBank/DDBJ databases">
        <title>Genome of Paenibacillus bovis sp. nov.</title>
        <authorList>
            <person name="Wu Z."/>
            <person name="Gao C."/>
            <person name="Liu Z."/>
            <person name="Zheng H."/>
        </authorList>
    </citation>
    <scope>NUCLEOTIDE SEQUENCE [LARGE SCALE GENOMIC DNA]</scope>
    <source>
        <strain evidence="4">BD3526</strain>
    </source>
</reference>
<dbReference type="RefSeq" id="WP_060533918.1">
    <property type="nucleotide sequence ID" value="NZ_CP013023.1"/>
</dbReference>
<feature type="domain" description="BD-FAE-like" evidence="2">
    <location>
        <begin position="42"/>
        <end position="241"/>
    </location>
</feature>
<evidence type="ECO:0000313" key="3">
    <source>
        <dbReference type="EMBL" id="ANF96238.1"/>
    </source>
</evidence>
<dbReference type="Pfam" id="PF20434">
    <property type="entry name" value="BD-FAE"/>
    <property type="match status" value="1"/>
</dbReference>
<dbReference type="KEGG" id="pbv:AR543_09665"/>
<dbReference type="InterPro" id="IPR050300">
    <property type="entry name" value="GDXG_lipolytic_enzyme"/>
</dbReference>
<dbReference type="Gene3D" id="3.40.50.1820">
    <property type="entry name" value="alpha/beta hydrolase"/>
    <property type="match status" value="1"/>
</dbReference>
<dbReference type="GO" id="GO:0016787">
    <property type="term" value="F:hydrolase activity"/>
    <property type="evidence" value="ECO:0007669"/>
    <property type="project" value="UniProtKB-KW"/>
</dbReference>
<reference evidence="3 4" key="2">
    <citation type="journal article" date="2016" name="Int. J. Syst. Evol. Microbiol.">
        <title>Paenibacillus bovis sp. nov., isolated from raw yak (Bos grunniens) milk.</title>
        <authorList>
            <person name="Gao C."/>
            <person name="Han J."/>
            <person name="Liu Z."/>
            <person name="Xu X."/>
            <person name="Hang F."/>
            <person name="Wu Z."/>
        </authorList>
    </citation>
    <scope>NUCLEOTIDE SEQUENCE [LARGE SCALE GENOMIC DNA]</scope>
    <source>
        <strain evidence="3 4">BD3526</strain>
    </source>
</reference>
<dbReference type="InterPro" id="IPR049492">
    <property type="entry name" value="BD-FAE-like_dom"/>
</dbReference>
<evidence type="ECO:0000313" key="4">
    <source>
        <dbReference type="Proteomes" id="UP000078148"/>
    </source>
</evidence>
<dbReference type="OrthoDB" id="179999at2"/>